<sequence length="465" mass="52480">MQKTSFNIICVLHKNFGVLKIFGFFYHSVDQILTHWFSTMLLSLRYTFCETKNCIVLGKKKFSFRGCRWKAINSKNWSQEHQDWILITSCLNLFTQIFGDDYLSCGYDKDKGTSIDETILSTLVDYNHNQWESGYLNQQTAACARKPSKGYGPKQLTFLPTSHEAPIKSNGSEISQEDVVILDEGGDSDYKEPNSLSNRIEQQLSTAISSASTRAEIAALATLISPVSSASGSLSPMTGPVPESNSVFTNPICVVERPCQAVLERAETLLTDARQKQNNPLGVLPISGLGQFSEQGLRILKKFCAISETKHKVTAESKWLAELNCTQDELKLIQRVIWNKPTANPILACDYKAIDVLSFSDLAEERYIDSFVIDVSISKYIEESYSHGHENKLYLPTEFFQWMQVQDKGFKLGKLKERASQITLFDNVCQILVPVFMINHWGLIYVNFADKQVHFDDGLGLLCHQ</sequence>
<dbReference type="Gene3D" id="3.40.395.10">
    <property type="entry name" value="Adenoviral Proteinase, Chain A"/>
    <property type="match status" value="1"/>
</dbReference>
<dbReference type="InterPro" id="IPR038765">
    <property type="entry name" value="Papain-like_cys_pep_sf"/>
</dbReference>
<dbReference type="AlphaFoldDB" id="A0AAU9WQN3"/>
<gene>
    <name evidence="1" type="ORF">PMEA_00009812</name>
</gene>
<organism evidence="1 2">
    <name type="scientific">Pocillopora meandrina</name>
    <dbReference type="NCBI Taxonomy" id="46732"/>
    <lineage>
        <taxon>Eukaryota</taxon>
        <taxon>Metazoa</taxon>
        <taxon>Cnidaria</taxon>
        <taxon>Anthozoa</taxon>
        <taxon>Hexacorallia</taxon>
        <taxon>Scleractinia</taxon>
        <taxon>Astrocoeniina</taxon>
        <taxon>Pocilloporidae</taxon>
        <taxon>Pocillopora</taxon>
    </lineage>
</organism>
<comment type="caution">
    <text evidence="1">The sequence shown here is derived from an EMBL/GenBank/DDBJ whole genome shotgun (WGS) entry which is preliminary data.</text>
</comment>
<dbReference type="Proteomes" id="UP001159428">
    <property type="component" value="Unassembled WGS sequence"/>
</dbReference>
<keyword evidence="2" id="KW-1185">Reference proteome</keyword>
<evidence type="ECO:0008006" key="3">
    <source>
        <dbReference type="Google" id="ProtNLM"/>
    </source>
</evidence>
<name>A0AAU9WQN3_9CNID</name>
<dbReference type="SUPFAM" id="SSF54001">
    <property type="entry name" value="Cysteine proteinases"/>
    <property type="match status" value="1"/>
</dbReference>
<evidence type="ECO:0000313" key="1">
    <source>
        <dbReference type="EMBL" id="CAH3122832.1"/>
    </source>
</evidence>
<protein>
    <recommendedName>
        <fullName evidence="3">Ubiquitin-like protease family profile domain-containing protein</fullName>
    </recommendedName>
</protein>
<accession>A0AAU9WQN3</accession>
<evidence type="ECO:0000313" key="2">
    <source>
        <dbReference type="Proteomes" id="UP001159428"/>
    </source>
</evidence>
<proteinExistence type="predicted"/>
<dbReference type="EMBL" id="CALNXJ010000019">
    <property type="protein sequence ID" value="CAH3122832.1"/>
    <property type="molecule type" value="Genomic_DNA"/>
</dbReference>
<reference evidence="1 2" key="1">
    <citation type="submission" date="2022-05" db="EMBL/GenBank/DDBJ databases">
        <authorList>
            <consortium name="Genoscope - CEA"/>
            <person name="William W."/>
        </authorList>
    </citation>
    <scope>NUCLEOTIDE SEQUENCE [LARGE SCALE GENOMIC DNA]</scope>
</reference>